<reference evidence="1 2" key="1">
    <citation type="journal article" date="2019" name="Genome Biol. Evol.">
        <title>Nanopore Sequencing Significantly Improves Genome Assembly of the Protozoan Parasite Trypanosoma cruzi.</title>
        <authorList>
            <person name="Diaz-Viraque F."/>
            <person name="Pita S."/>
            <person name="Greif G."/>
            <person name="de Souza R.C.M."/>
            <person name="Iraola G."/>
            <person name="Robello C."/>
        </authorList>
    </citation>
    <scope>NUCLEOTIDE SEQUENCE [LARGE SCALE GENOMIC DNA]</scope>
    <source>
        <strain evidence="1 2">Berenice</strain>
    </source>
</reference>
<proteinExistence type="predicted"/>
<organism evidence="1 2">
    <name type="scientific">Trypanosoma cruzi</name>
    <dbReference type="NCBI Taxonomy" id="5693"/>
    <lineage>
        <taxon>Eukaryota</taxon>
        <taxon>Discoba</taxon>
        <taxon>Euglenozoa</taxon>
        <taxon>Kinetoplastea</taxon>
        <taxon>Metakinetoplastina</taxon>
        <taxon>Trypanosomatida</taxon>
        <taxon>Trypanosomatidae</taxon>
        <taxon>Trypanosoma</taxon>
        <taxon>Schizotrypanum</taxon>
    </lineage>
</organism>
<comment type="caution">
    <text evidence="1">The sequence shown here is derived from an EMBL/GenBank/DDBJ whole genome shotgun (WGS) entry which is preliminary data.</text>
</comment>
<protein>
    <submittedName>
        <fullName evidence="1">Uncharacterized protein</fullName>
    </submittedName>
</protein>
<dbReference type="Proteomes" id="UP000583944">
    <property type="component" value="Unassembled WGS sequence"/>
</dbReference>
<sequence length="250" mass="28542">MHHARQQPTCRQTNVLRISVIHVLQWEVNKRDEPPNPKRVPRLAASQRNAATQMNSVLMPSTSHLPHKSCKRLKTNAPSNKFFVQHQKKPQCLMLSSQSVDDAWMRMVTHRFSQTTPHIRDAPCALRHASLTITRDAHAPSVRNKSSRSKGYVRLTARHLPTNHIAGIINNTSTGSAAGRRVIRNNRRMAYIKEKNIGGVTRIQEADTLSIRKKQYKNTQRQFWASAVKASTNSKKKLEWVHSTTKKVKK</sequence>
<gene>
    <name evidence="1" type="ORF">ECC02_012096</name>
</gene>
<name>A0A7J6XLZ5_TRYCR</name>
<evidence type="ECO:0000313" key="1">
    <source>
        <dbReference type="EMBL" id="KAF5215226.1"/>
    </source>
</evidence>
<accession>A0A7J6XLZ5</accession>
<evidence type="ECO:0000313" key="2">
    <source>
        <dbReference type="Proteomes" id="UP000583944"/>
    </source>
</evidence>
<dbReference type="VEuPathDB" id="TriTrypDB:ECC02_012096"/>
<dbReference type="AlphaFoldDB" id="A0A7J6XLZ5"/>
<dbReference type="EMBL" id="JABDHM010000351">
    <property type="protein sequence ID" value="KAF5215226.1"/>
    <property type="molecule type" value="Genomic_DNA"/>
</dbReference>